<evidence type="ECO:0000256" key="8">
    <source>
        <dbReference type="ARBA" id="ARBA00022741"/>
    </source>
</evidence>
<keyword evidence="12" id="KW-0457">Lysine biosynthesis</keyword>
<keyword evidence="8 14" id="KW-0547">Nucleotide-binding</keyword>
<dbReference type="GO" id="GO:0005829">
    <property type="term" value="C:cytosol"/>
    <property type="evidence" value="ECO:0007669"/>
    <property type="project" value="TreeGrafter"/>
</dbReference>
<comment type="similarity">
    <text evidence="5 15">Belongs to the aspartokinase family.</text>
</comment>
<dbReference type="InterPro" id="IPR036393">
    <property type="entry name" value="AceGlu_kinase-like_sf"/>
</dbReference>
<dbReference type="PROSITE" id="PS00324">
    <property type="entry name" value="ASPARTOKINASE"/>
    <property type="match status" value="1"/>
</dbReference>
<comment type="pathway">
    <text evidence="4 16">Amino-acid biosynthesis; L-threonine biosynthesis; L-threonine from L-aspartate: step 1/5.</text>
</comment>
<feature type="binding site" evidence="14">
    <location>
        <begin position="214"/>
        <end position="215"/>
    </location>
    <ligand>
        <name>ATP</name>
        <dbReference type="ChEBI" id="CHEBI:30616"/>
    </ligand>
</feature>
<evidence type="ECO:0000259" key="17">
    <source>
        <dbReference type="PROSITE" id="PS51671"/>
    </source>
</evidence>
<dbReference type="AlphaFoldDB" id="A0A1T4P5D2"/>
<accession>A0A1T4P5D2</accession>
<dbReference type="GO" id="GO:0009089">
    <property type="term" value="P:lysine biosynthetic process via diaminopimelate"/>
    <property type="evidence" value="ECO:0007669"/>
    <property type="project" value="UniProtKB-UniPathway"/>
</dbReference>
<comment type="function">
    <text evidence="1">Catalyzes the phosphorylation of the beta-carboxyl group of aspartic acid with ATP to yield 4-phospho-L-aspartate, which is involved in the branched biosynthetic pathway leading to the biosynthesis of amino acids threonine, isoleucine and methionine.</text>
</comment>
<feature type="binding site" evidence="14">
    <location>
        <position position="52"/>
    </location>
    <ligand>
        <name>substrate</name>
    </ligand>
</feature>
<feature type="binding site" evidence="14">
    <location>
        <begin position="7"/>
        <end position="10"/>
    </location>
    <ligand>
        <name>ATP</name>
        <dbReference type="ChEBI" id="CHEBI:30616"/>
    </ligand>
</feature>
<reference evidence="19" key="1">
    <citation type="submission" date="2017-02" db="EMBL/GenBank/DDBJ databases">
        <authorList>
            <person name="Varghese N."/>
            <person name="Submissions S."/>
        </authorList>
    </citation>
    <scope>NUCLEOTIDE SEQUENCE [LARGE SCALE GENOMIC DNA]</scope>
    <source>
        <strain evidence="19">DSM 16521</strain>
    </source>
</reference>
<keyword evidence="6 16" id="KW-0028">Amino-acid biosynthesis</keyword>
<dbReference type="UniPathway" id="UPA00034">
    <property type="reaction ID" value="UER00015"/>
</dbReference>
<keyword evidence="10 14" id="KW-0067">ATP-binding</keyword>
<dbReference type="InterPro" id="IPR001048">
    <property type="entry name" value="Asp/Glu/Uridylate_kinase"/>
</dbReference>
<dbReference type="Gene3D" id="3.40.1160.10">
    <property type="entry name" value="Acetylglutamate kinase-like"/>
    <property type="match status" value="1"/>
</dbReference>
<dbReference type="GO" id="GO:0009088">
    <property type="term" value="P:threonine biosynthetic process"/>
    <property type="evidence" value="ECO:0007669"/>
    <property type="project" value="UniProtKB-UniPathway"/>
</dbReference>
<dbReference type="PANTHER" id="PTHR21499:SF3">
    <property type="entry name" value="ASPARTOKINASE"/>
    <property type="match status" value="1"/>
</dbReference>
<keyword evidence="11" id="KW-0220">Diaminopimelate biosynthesis</keyword>
<dbReference type="Pfam" id="PF00696">
    <property type="entry name" value="AA_kinase"/>
    <property type="match status" value="1"/>
</dbReference>
<proteinExistence type="inferred from homology"/>
<dbReference type="EC" id="2.7.2.4" evidence="15"/>
<dbReference type="Gene3D" id="3.30.2130.10">
    <property type="entry name" value="VC0802-like"/>
    <property type="match status" value="1"/>
</dbReference>
<evidence type="ECO:0000256" key="15">
    <source>
        <dbReference type="RuleBase" id="RU003448"/>
    </source>
</evidence>
<evidence type="ECO:0000256" key="11">
    <source>
        <dbReference type="ARBA" id="ARBA00022915"/>
    </source>
</evidence>
<comment type="pathway">
    <text evidence="2 16">Amino-acid biosynthesis; L-lysine biosynthesis via DAP pathway; (S)-tetrahydrodipicolinate from L-aspartate: step 1/4.</text>
</comment>
<evidence type="ECO:0000256" key="3">
    <source>
        <dbReference type="ARBA" id="ARBA00004986"/>
    </source>
</evidence>
<evidence type="ECO:0000256" key="2">
    <source>
        <dbReference type="ARBA" id="ARBA00004766"/>
    </source>
</evidence>
<dbReference type="Proteomes" id="UP000189933">
    <property type="component" value="Unassembled WGS sequence"/>
</dbReference>
<evidence type="ECO:0000256" key="1">
    <source>
        <dbReference type="ARBA" id="ARBA00003121"/>
    </source>
</evidence>
<dbReference type="NCBIfam" id="TIGR00656">
    <property type="entry name" value="asp_kin_monofn"/>
    <property type="match status" value="1"/>
</dbReference>
<name>A0A1T4P5D2_9FIRM</name>
<dbReference type="EMBL" id="FUXM01000010">
    <property type="protein sequence ID" value="SJZ86723.1"/>
    <property type="molecule type" value="Genomic_DNA"/>
</dbReference>
<keyword evidence="7 15" id="KW-0808">Transferase</keyword>
<dbReference type="PANTHER" id="PTHR21499">
    <property type="entry name" value="ASPARTATE KINASE"/>
    <property type="match status" value="1"/>
</dbReference>
<evidence type="ECO:0000256" key="12">
    <source>
        <dbReference type="ARBA" id="ARBA00023154"/>
    </source>
</evidence>
<dbReference type="SUPFAM" id="SSF55021">
    <property type="entry name" value="ACT-like"/>
    <property type="match status" value="2"/>
</dbReference>
<dbReference type="RefSeq" id="WP_078665228.1">
    <property type="nucleotide sequence ID" value="NZ_FUXM01000010.1"/>
</dbReference>
<dbReference type="PIRSF" id="PIRSF000726">
    <property type="entry name" value="Asp_kin"/>
    <property type="match status" value="1"/>
</dbReference>
<feature type="binding site" evidence="14">
    <location>
        <begin position="178"/>
        <end position="179"/>
    </location>
    <ligand>
        <name>ATP</name>
        <dbReference type="ChEBI" id="CHEBI:30616"/>
    </ligand>
</feature>
<evidence type="ECO:0000256" key="4">
    <source>
        <dbReference type="ARBA" id="ARBA00005139"/>
    </source>
</evidence>
<comment type="catalytic activity">
    <reaction evidence="13 15">
        <text>L-aspartate + ATP = 4-phospho-L-aspartate + ADP</text>
        <dbReference type="Rhea" id="RHEA:23776"/>
        <dbReference type="ChEBI" id="CHEBI:29991"/>
        <dbReference type="ChEBI" id="CHEBI:30616"/>
        <dbReference type="ChEBI" id="CHEBI:57535"/>
        <dbReference type="ChEBI" id="CHEBI:456216"/>
        <dbReference type="EC" id="2.7.2.4"/>
    </reaction>
</comment>
<evidence type="ECO:0000256" key="13">
    <source>
        <dbReference type="ARBA" id="ARBA00047872"/>
    </source>
</evidence>
<keyword evidence="19" id="KW-1185">Reference proteome</keyword>
<dbReference type="InterPro" id="IPR018042">
    <property type="entry name" value="Aspartate_kinase_CS"/>
</dbReference>
<feature type="binding site" evidence="14">
    <location>
        <position position="189"/>
    </location>
    <ligand>
        <name>ATP</name>
        <dbReference type="ChEBI" id="CHEBI:30616"/>
    </ligand>
</feature>
<evidence type="ECO:0000313" key="18">
    <source>
        <dbReference type="EMBL" id="SJZ86723.1"/>
    </source>
</evidence>
<dbReference type="FunFam" id="3.40.1160.10:FF:000002">
    <property type="entry name" value="Aspartokinase"/>
    <property type="match status" value="1"/>
</dbReference>
<evidence type="ECO:0000256" key="16">
    <source>
        <dbReference type="RuleBase" id="RU004249"/>
    </source>
</evidence>
<dbReference type="Pfam" id="PF13840">
    <property type="entry name" value="ACT_7"/>
    <property type="match status" value="1"/>
</dbReference>
<evidence type="ECO:0000256" key="10">
    <source>
        <dbReference type="ARBA" id="ARBA00022840"/>
    </source>
</evidence>
<feature type="domain" description="ACT" evidence="17">
    <location>
        <begin position="346"/>
        <end position="406"/>
    </location>
</feature>
<dbReference type="InterPro" id="IPR002912">
    <property type="entry name" value="ACT_dom"/>
</dbReference>
<evidence type="ECO:0000256" key="14">
    <source>
        <dbReference type="PIRSR" id="PIRSR000726-1"/>
    </source>
</evidence>
<keyword evidence="9 15" id="KW-0418">Kinase</keyword>
<dbReference type="InterPro" id="IPR045865">
    <property type="entry name" value="ACT-like_dom_sf"/>
</dbReference>
<evidence type="ECO:0000256" key="7">
    <source>
        <dbReference type="ARBA" id="ARBA00022679"/>
    </source>
</evidence>
<dbReference type="NCBIfam" id="TIGR00657">
    <property type="entry name" value="asp_kinases"/>
    <property type="match status" value="1"/>
</dbReference>
<sequence>MKIIVQKFGGTSVANEQTREKVLEKIIGAVRQGYLPVVVVSAMGRRGDPYATDTLLDLVRKTNPKVPRRELDLLAVCGEIISGVVLVAGLLERGLAASFLTGWQAGIITDDHFGDARILRVEPKRIRQLLERNIIPVVAGFQGMTEAGEITTLGRGGSDTTASALGVALNAEYIDIYTDVDGIMTADPRIVDKAKLLDVVTFNEICQLAQEGAKVIHPRAVEIAMQKNIPIWVKNTFSEHPGTLVTGNQEAQGNNGVKRERMITGIAHIAGITQVKVVLAQENGITEQYKIFHAMAEAGISVDFINADPQMVAFTVKDDLAEKAYSILANLGYQVYLTPGCAKVAVVGAGMTGIPGVMAAIARALYREQINILQSADSYTSIWVLVKNQDMERAIRALHTEFYLDQ</sequence>
<dbReference type="NCBIfam" id="NF006068">
    <property type="entry name" value="PRK08210.1"/>
    <property type="match status" value="1"/>
</dbReference>
<dbReference type="GO" id="GO:0005524">
    <property type="term" value="F:ATP binding"/>
    <property type="evidence" value="ECO:0007669"/>
    <property type="project" value="UniProtKB-KW"/>
</dbReference>
<dbReference type="InterPro" id="IPR027795">
    <property type="entry name" value="CASTOR_ACT_dom"/>
</dbReference>
<dbReference type="UniPathway" id="UPA00051">
    <property type="reaction ID" value="UER00462"/>
</dbReference>
<organism evidence="18 19">
    <name type="scientific">Carboxydocella sporoproducens DSM 16521</name>
    <dbReference type="NCBI Taxonomy" id="1121270"/>
    <lineage>
        <taxon>Bacteria</taxon>
        <taxon>Bacillati</taxon>
        <taxon>Bacillota</taxon>
        <taxon>Clostridia</taxon>
        <taxon>Eubacteriales</taxon>
        <taxon>Clostridiales Family XVI. Incertae Sedis</taxon>
        <taxon>Carboxydocella</taxon>
    </lineage>
</organism>
<dbReference type="GO" id="GO:0004072">
    <property type="term" value="F:aspartate kinase activity"/>
    <property type="evidence" value="ECO:0007669"/>
    <property type="project" value="UniProtKB-EC"/>
</dbReference>
<evidence type="ECO:0000256" key="6">
    <source>
        <dbReference type="ARBA" id="ARBA00022605"/>
    </source>
</evidence>
<dbReference type="NCBIfam" id="NF005155">
    <property type="entry name" value="PRK06635.1-4"/>
    <property type="match status" value="1"/>
</dbReference>
<feature type="binding site" evidence="14">
    <location>
        <position position="79"/>
    </location>
    <ligand>
        <name>substrate</name>
    </ligand>
</feature>
<dbReference type="InterPro" id="IPR001341">
    <property type="entry name" value="Asp_kinase"/>
</dbReference>
<dbReference type="SUPFAM" id="SSF53633">
    <property type="entry name" value="Carbamate kinase-like"/>
    <property type="match status" value="1"/>
</dbReference>
<comment type="pathway">
    <text evidence="3 16">Amino-acid biosynthesis; L-methionine biosynthesis via de novo pathway; L-homoserine from L-aspartate: step 1/3.</text>
</comment>
<protein>
    <recommendedName>
        <fullName evidence="15">Aspartokinase</fullName>
        <ecNumber evidence="15">2.7.2.4</ecNumber>
    </recommendedName>
</protein>
<evidence type="ECO:0000313" key="19">
    <source>
        <dbReference type="Proteomes" id="UP000189933"/>
    </source>
</evidence>
<dbReference type="PROSITE" id="PS51671">
    <property type="entry name" value="ACT"/>
    <property type="match status" value="1"/>
</dbReference>
<evidence type="ECO:0000256" key="9">
    <source>
        <dbReference type="ARBA" id="ARBA00022777"/>
    </source>
</evidence>
<evidence type="ECO:0000256" key="5">
    <source>
        <dbReference type="ARBA" id="ARBA00010122"/>
    </source>
</evidence>
<dbReference type="UniPathway" id="UPA00050">
    <property type="reaction ID" value="UER00461"/>
</dbReference>
<gene>
    <name evidence="18" type="ORF">SAMN02745885_01144</name>
</gene>
<dbReference type="GO" id="GO:0019877">
    <property type="term" value="P:diaminopimelate biosynthetic process"/>
    <property type="evidence" value="ECO:0007669"/>
    <property type="project" value="UniProtKB-KW"/>
</dbReference>
<dbReference type="GO" id="GO:0009090">
    <property type="term" value="P:homoserine biosynthetic process"/>
    <property type="evidence" value="ECO:0007669"/>
    <property type="project" value="TreeGrafter"/>
</dbReference>
<dbReference type="InterPro" id="IPR005260">
    <property type="entry name" value="Asp_kin_monofn"/>
</dbReference>
<dbReference type="OrthoDB" id="9799110at2"/>